<proteinExistence type="inferred from homology"/>
<dbReference type="RefSeq" id="WP_081176364.1">
    <property type="nucleotide sequence ID" value="NZ_MSPX01000009.1"/>
</dbReference>
<keyword evidence="6" id="KW-0239">DNA-directed DNA polymerase</keyword>
<gene>
    <name evidence="10" type="ORF">BTR14_12180</name>
</gene>
<protein>
    <recommendedName>
        <fullName evidence="2">DNA polymerase III subunit delta</fullName>
        <ecNumber evidence="1">2.7.7.7</ecNumber>
    </recommendedName>
</protein>
<dbReference type="Pfam" id="PF06144">
    <property type="entry name" value="DNA_pol3_delta"/>
    <property type="match status" value="1"/>
</dbReference>
<dbReference type="SUPFAM" id="SSF48019">
    <property type="entry name" value="post-AAA+ oligomerization domain-like"/>
    <property type="match status" value="1"/>
</dbReference>
<dbReference type="InterPro" id="IPR008921">
    <property type="entry name" value="DNA_pol3_clamp-load_cplx_C"/>
</dbReference>
<name>A0ABX3PCJ2_9HYPH</name>
<evidence type="ECO:0000256" key="7">
    <source>
        <dbReference type="ARBA" id="ARBA00034754"/>
    </source>
</evidence>
<dbReference type="Proteomes" id="UP000192652">
    <property type="component" value="Unassembled WGS sequence"/>
</dbReference>
<evidence type="ECO:0000256" key="4">
    <source>
        <dbReference type="ARBA" id="ARBA00022695"/>
    </source>
</evidence>
<dbReference type="PANTHER" id="PTHR34388">
    <property type="entry name" value="DNA POLYMERASE III SUBUNIT DELTA"/>
    <property type="match status" value="1"/>
</dbReference>
<evidence type="ECO:0000259" key="9">
    <source>
        <dbReference type="Pfam" id="PF06144"/>
    </source>
</evidence>
<accession>A0ABX3PCJ2</accession>
<dbReference type="Gene3D" id="3.40.50.300">
    <property type="entry name" value="P-loop containing nucleotide triphosphate hydrolases"/>
    <property type="match status" value="1"/>
</dbReference>
<evidence type="ECO:0000256" key="8">
    <source>
        <dbReference type="ARBA" id="ARBA00049244"/>
    </source>
</evidence>
<evidence type="ECO:0000256" key="5">
    <source>
        <dbReference type="ARBA" id="ARBA00022705"/>
    </source>
</evidence>
<comment type="caution">
    <text evidence="10">The sequence shown here is derived from an EMBL/GenBank/DDBJ whole genome shotgun (WGS) entry which is preliminary data.</text>
</comment>
<dbReference type="EC" id="2.7.7.7" evidence="1"/>
<dbReference type="PANTHER" id="PTHR34388:SF1">
    <property type="entry name" value="DNA POLYMERASE III SUBUNIT DELTA"/>
    <property type="match status" value="1"/>
</dbReference>
<dbReference type="InterPro" id="IPR010372">
    <property type="entry name" value="DNA_pol3_delta_N"/>
</dbReference>
<keyword evidence="11" id="KW-1185">Reference proteome</keyword>
<evidence type="ECO:0000256" key="1">
    <source>
        <dbReference type="ARBA" id="ARBA00012417"/>
    </source>
</evidence>
<keyword evidence="3" id="KW-0808">Transferase</keyword>
<sequence>MAELKAHEVDGALRRGLPSQKLILIYGPDRGLVSERAQTLARLSGVALDDPFSVIRLDAGDLQANPGRLIEEVSSFGLFGGEKLVWLRAGGTEKTLQDELAELVKMPPSPTLVLIEAGDLKKGTGLRKIAETSSALLALPCYADDAKAVQALIDDELAQAGLRITPDARARLAESLGGDRIASRNELRKLALYVQGKQEIDEDDVMAIIGDASAVSVDDAVDAVLKGDIDGLDHALRKIAASKTPLFLVLQGCLKQFQQMDVMRAEMDDKRLPAGQVIATLGRGLHFRRKPLIEAALKNWTGANLRREAERLHNAILQTRGRAALEEQIAMHTLLAVTIAGRRR</sequence>
<evidence type="ECO:0000256" key="3">
    <source>
        <dbReference type="ARBA" id="ARBA00022679"/>
    </source>
</evidence>
<comment type="catalytic activity">
    <reaction evidence="8">
        <text>DNA(n) + a 2'-deoxyribonucleoside 5'-triphosphate = DNA(n+1) + diphosphate</text>
        <dbReference type="Rhea" id="RHEA:22508"/>
        <dbReference type="Rhea" id="RHEA-COMP:17339"/>
        <dbReference type="Rhea" id="RHEA-COMP:17340"/>
        <dbReference type="ChEBI" id="CHEBI:33019"/>
        <dbReference type="ChEBI" id="CHEBI:61560"/>
        <dbReference type="ChEBI" id="CHEBI:173112"/>
        <dbReference type="EC" id="2.7.7.7"/>
    </reaction>
</comment>
<dbReference type="InterPro" id="IPR027417">
    <property type="entry name" value="P-loop_NTPase"/>
</dbReference>
<feature type="domain" description="DNA polymerase III delta N-terminal" evidence="9">
    <location>
        <begin position="24"/>
        <end position="129"/>
    </location>
</feature>
<evidence type="ECO:0000313" key="10">
    <source>
        <dbReference type="EMBL" id="OQP86143.1"/>
    </source>
</evidence>
<dbReference type="SUPFAM" id="SSF52540">
    <property type="entry name" value="P-loop containing nucleoside triphosphate hydrolases"/>
    <property type="match status" value="1"/>
</dbReference>
<dbReference type="Gene3D" id="1.20.272.10">
    <property type="match status" value="1"/>
</dbReference>
<keyword evidence="4" id="KW-0548">Nucleotidyltransferase</keyword>
<organism evidence="10 11">
    <name type="scientific">Xaviernesmea rhizosphaerae</name>
    <dbReference type="NCBI Taxonomy" id="1672749"/>
    <lineage>
        <taxon>Bacteria</taxon>
        <taxon>Pseudomonadati</taxon>
        <taxon>Pseudomonadota</taxon>
        <taxon>Alphaproteobacteria</taxon>
        <taxon>Hyphomicrobiales</taxon>
        <taxon>Rhizobiaceae</taxon>
        <taxon>Rhizobium/Agrobacterium group</taxon>
        <taxon>Xaviernesmea</taxon>
    </lineage>
</organism>
<dbReference type="NCBIfam" id="TIGR01128">
    <property type="entry name" value="holA"/>
    <property type="match status" value="1"/>
</dbReference>
<comment type="similarity">
    <text evidence="7">Belongs to the DNA polymerase HolA subunit family.</text>
</comment>
<dbReference type="InterPro" id="IPR005790">
    <property type="entry name" value="DNA_polIII_delta"/>
</dbReference>
<evidence type="ECO:0000256" key="6">
    <source>
        <dbReference type="ARBA" id="ARBA00022932"/>
    </source>
</evidence>
<dbReference type="Gene3D" id="1.10.8.60">
    <property type="match status" value="1"/>
</dbReference>
<reference evidence="10 11" key="1">
    <citation type="journal article" date="2017" name="Antonie Van Leeuwenhoek">
        <title>Rhizobium rhizosphaerae sp. nov., a novel species isolated from rice rhizosphere.</title>
        <authorList>
            <person name="Zhao J.J."/>
            <person name="Zhang J."/>
            <person name="Zhang R.J."/>
            <person name="Zhang C.W."/>
            <person name="Yin H.Q."/>
            <person name="Zhang X.X."/>
        </authorList>
    </citation>
    <scope>NUCLEOTIDE SEQUENCE [LARGE SCALE GENOMIC DNA]</scope>
    <source>
        <strain evidence="10 11">RD15</strain>
    </source>
</reference>
<dbReference type="EMBL" id="MSPX01000009">
    <property type="protein sequence ID" value="OQP86143.1"/>
    <property type="molecule type" value="Genomic_DNA"/>
</dbReference>
<evidence type="ECO:0000256" key="2">
    <source>
        <dbReference type="ARBA" id="ARBA00017703"/>
    </source>
</evidence>
<evidence type="ECO:0000313" key="11">
    <source>
        <dbReference type="Proteomes" id="UP000192652"/>
    </source>
</evidence>
<keyword evidence="5" id="KW-0235">DNA replication</keyword>